<dbReference type="OrthoDB" id="9804285at2"/>
<evidence type="ECO:0000313" key="10">
    <source>
        <dbReference type="Proteomes" id="UP000256485"/>
    </source>
</evidence>
<dbReference type="InterPro" id="IPR007624">
    <property type="entry name" value="RNA_pol_sigma70_r3"/>
</dbReference>
<comment type="caution">
    <text evidence="9">The sequence shown here is derived from an EMBL/GenBank/DDBJ whole genome shotgun (WGS) entry which is preliminary data.</text>
</comment>
<evidence type="ECO:0000259" key="7">
    <source>
        <dbReference type="Pfam" id="PF04542"/>
    </source>
</evidence>
<dbReference type="GO" id="GO:0006352">
    <property type="term" value="P:DNA-templated transcription initiation"/>
    <property type="evidence" value="ECO:0007669"/>
    <property type="project" value="InterPro"/>
</dbReference>
<dbReference type="PRINTS" id="PR00046">
    <property type="entry name" value="SIGMA70FCT"/>
</dbReference>
<dbReference type="PANTHER" id="PTHR30385">
    <property type="entry name" value="SIGMA FACTOR F FLAGELLAR"/>
    <property type="match status" value="1"/>
</dbReference>
<dbReference type="Proteomes" id="UP000256485">
    <property type="component" value="Unassembled WGS sequence"/>
</dbReference>
<gene>
    <name evidence="9" type="ORF">DFJ64_1204</name>
</gene>
<dbReference type="Pfam" id="PF04539">
    <property type="entry name" value="Sigma70_r3"/>
    <property type="match status" value="1"/>
</dbReference>
<proteinExistence type="predicted"/>
<dbReference type="AlphaFoldDB" id="A0A3D9V1Z7"/>
<feature type="domain" description="RNA polymerase sigma-70 region 3" evidence="6">
    <location>
        <begin position="140"/>
        <end position="206"/>
    </location>
</feature>
<dbReference type="NCBIfam" id="TIGR02937">
    <property type="entry name" value="sigma70-ECF"/>
    <property type="match status" value="1"/>
</dbReference>
<protein>
    <submittedName>
        <fullName evidence="9">RNA polymerase sigma-B factor</fullName>
    </submittedName>
</protein>
<sequence length="299" mass="33307">MTAPIAVDDIETIDGAGRVPSPEVVDVDVPGLEPGLGGEDGPEGEVSGQERARRLIVEHIGLARQLARRYAGRGEPLEELVQVAMVGLVQAAARFDPERGSPFSSFAVPTILGELRRHFRDHCWSVRVPRRLHDVHLAMNRASEVLSARLKRAPTIRELADALDVTEEEILESQEIGRAYSALSLDCPVGEEDSATLGELVGDDDDTYEYIENREAVRRILPHVPPRERRILYLRFYKGRTQSQIAEEFGISQMQVSRLLSKTLRNIRSAILSDEAAPMTWPKPRTRPRAGRAHLEEAS</sequence>
<evidence type="ECO:0000256" key="5">
    <source>
        <dbReference type="SAM" id="MobiDB-lite"/>
    </source>
</evidence>
<organism evidence="9 10">
    <name type="scientific">Thermasporomyces composti</name>
    <dbReference type="NCBI Taxonomy" id="696763"/>
    <lineage>
        <taxon>Bacteria</taxon>
        <taxon>Bacillati</taxon>
        <taxon>Actinomycetota</taxon>
        <taxon>Actinomycetes</taxon>
        <taxon>Propionibacteriales</taxon>
        <taxon>Nocardioidaceae</taxon>
        <taxon>Thermasporomyces</taxon>
    </lineage>
</organism>
<dbReference type="InterPro" id="IPR036388">
    <property type="entry name" value="WH-like_DNA-bd_sf"/>
</dbReference>
<evidence type="ECO:0000256" key="3">
    <source>
        <dbReference type="ARBA" id="ARBA00023125"/>
    </source>
</evidence>
<keyword evidence="3" id="KW-0238">DNA-binding</keyword>
<dbReference type="InterPro" id="IPR000943">
    <property type="entry name" value="RNA_pol_sigma70"/>
</dbReference>
<dbReference type="EMBL" id="QTUC01000001">
    <property type="protein sequence ID" value="REF35812.1"/>
    <property type="molecule type" value="Genomic_DNA"/>
</dbReference>
<feature type="domain" description="RNA polymerase sigma-70 region 2" evidence="7">
    <location>
        <begin position="55"/>
        <end position="122"/>
    </location>
</feature>
<dbReference type="InterPro" id="IPR014322">
    <property type="entry name" value="RNA_pol_sigma-B/F/G"/>
</dbReference>
<evidence type="ECO:0000256" key="1">
    <source>
        <dbReference type="ARBA" id="ARBA00023015"/>
    </source>
</evidence>
<dbReference type="Gene3D" id="1.20.120.1810">
    <property type="match status" value="1"/>
</dbReference>
<evidence type="ECO:0000256" key="2">
    <source>
        <dbReference type="ARBA" id="ARBA00023082"/>
    </source>
</evidence>
<dbReference type="InterPro" id="IPR007627">
    <property type="entry name" value="RNA_pol_sigma70_r2"/>
</dbReference>
<keyword evidence="2" id="KW-0731">Sigma factor</keyword>
<dbReference type="NCBIfam" id="TIGR02980">
    <property type="entry name" value="SigBFG"/>
    <property type="match status" value="1"/>
</dbReference>
<dbReference type="Pfam" id="PF04545">
    <property type="entry name" value="Sigma70_r4"/>
    <property type="match status" value="1"/>
</dbReference>
<feature type="region of interest" description="Disordered" evidence="5">
    <location>
        <begin position="278"/>
        <end position="299"/>
    </location>
</feature>
<evidence type="ECO:0000259" key="8">
    <source>
        <dbReference type="Pfam" id="PF04545"/>
    </source>
</evidence>
<name>A0A3D9V1Z7_THECX</name>
<dbReference type="Gene3D" id="1.10.10.10">
    <property type="entry name" value="Winged helix-like DNA-binding domain superfamily/Winged helix DNA-binding domain"/>
    <property type="match status" value="2"/>
</dbReference>
<dbReference type="InterPro" id="IPR014284">
    <property type="entry name" value="RNA_pol_sigma-70_dom"/>
</dbReference>
<accession>A0A3D9V1Z7</accession>
<dbReference type="InterPro" id="IPR013325">
    <property type="entry name" value="RNA_pol_sigma_r2"/>
</dbReference>
<keyword evidence="4" id="KW-0804">Transcription</keyword>
<evidence type="ECO:0000259" key="6">
    <source>
        <dbReference type="Pfam" id="PF04539"/>
    </source>
</evidence>
<feature type="domain" description="RNA polymerase sigma-70 region 4" evidence="8">
    <location>
        <begin position="221"/>
        <end position="268"/>
    </location>
</feature>
<keyword evidence="1" id="KW-0805">Transcription regulation</keyword>
<dbReference type="InterPro" id="IPR007630">
    <property type="entry name" value="RNA_pol_sigma70_r4"/>
</dbReference>
<dbReference type="GO" id="GO:0016987">
    <property type="term" value="F:sigma factor activity"/>
    <property type="evidence" value="ECO:0007669"/>
    <property type="project" value="UniProtKB-KW"/>
</dbReference>
<dbReference type="PANTHER" id="PTHR30385:SF4">
    <property type="entry name" value="RNA POLYMERASE SIGMA-E FACTOR"/>
    <property type="match status" value="1"/>
</dbReference>
<dbReference type="Pfam" id="PF04542">
    <property type="entry name" value="Sigma70_r2"/>
    <property type="match status" value="1"/>
</dbReference>
<evidence type="ECO:0000313" key="9">
    <source>
        <dbReference type="EMBL" id="REF35812.1"/>
    </source>
</evidence>
<reference evidence="9 10" key="1">
    <citation type="submission" date="2018-08" db="EMBL/GenBank/DDBJ databases">
        <title>Sequencing the genomes of 1000 actinobacteria strains.</title>
        <authorList>
            <person name="Klenk H.-P."/>
        </authorList>
    </citation>
    <scope>NUCLEOTIDE SEQUENCE [LARGE SCALE GENOMIC DNA]</scope>
    <source>
        <strain evidence="9 10">DSM 22891</strain>
    </source>
</reference>
<dbReference type="SUPFAM" id="SSF88659">
    <property type="entry name" value="Sigma3 and sigma4 domains of RNA polymerase sigma factors"/>
    <property type="match status" value="2"/>
</dbReference>
<dbReference type="CDD" id="cd06171">
    <property type="entry name" value="Sigma70_r4"/>
    <property type="match status" value="1"/>
</dbReference>
<dbReference type="SUPFAM" id="SSF88946">
    <property type="entry name" value="Sigma2 domain of RNA polymerase sigma factors"/>
    <property type="match status" value="1"/>
</dbReference>
<keyword evidence="10" id="KW-1185">Reference proteome</keyword>
<dbReference type="GO" id="GO:0003677">
    <property type="term" value="F:DNA binding"/>
    <property type="evidence" value="ECO:0007669"/>
    <property type="project" value="UniProtKB-KW"/>
</dbReference>
<dbReference type="InterPro" id="IPR013324">
    <property type="entry name" value="RNA_pol_sigma_r3/r4-like"/>
</dbReference>
<evidence type="ECO:0000256" key="4">
    <source>
        <dbReference type="ARBA" id="ARBA00023163"/>
    </source>
</evidence>
<dbReference type="RefSeq" id="WP_115849538.1">
    <property type="nucleotide sequence ID" value="NZ_QTUC01000001.1"/>
</dbReference>